<accession>A0A7G6VQI7</accession>
<gene>
    <name evidence="3" type="ORF">H4O24_08180</name>
</gene>
<organism evidence="3 4">
    <name type="scientific">Croceicoccus marinus</name>
    <dbReference type="NCBI Taxonomy" id="450378"/>
    <lineage>
        <taxon>Bacteria</taxon>
        <taxon>Pseudomonadati</taxon>
        <taxon>Pseudomonadota</taxon>
        <taxon>Alphaproteobacteria</taxon>
        <taxon>Sphingomonadales</taxon>
        <taxon>Erythrobacteraceae</taxon>
        <taxon>Croceicoccus</taxon>
    </lineage>
</organism>
<dbReference type="RefSeq" id="WP_185883311.1">
    <property type="nucleotide sequence ID" value="NZ_CP060052.1"/>
</dbReference>
<reference evidence="3 4" key="1">
    <citation type="submission" date="2020-08" db="EMBL/GenBank/DDBJ databases">
        <authorList>
            <person name="Liu G."/>
            <person name="Sun C."/>
        </authorList>
    </citation>
    <scope>NUCLEOTIDE SEQUENCE [LARGE SCALE GENOMIC DNA]</scope>
    <source>
        <strain evidence="3 4">OT19</strain>
    </source>
</reference>
<feature type="chain" id="PRO_5028939561" description="LPXTG cell wall anchor domain-containing protein" evidence="2">
    <location>
        <begin position="25"/>
        <end position="86"/>
    </location>
</feature>
<proteinExistence type="predicted"/>
<keyword evidence="1" id="KW-1133">Transmembrane helix</keyword>
<evidence type="ECO:0000313" key="4">
    <source>
        <dbReference type="Proteomes" id="UP000515297"/>
    </source>
</evidence>
<protein>
    <recommendedName>
        <fullName evidence="5">LPXTG cell wall anchor domain-containing protein</fullName>
    </recommendedName>
</protein>
<evidence type="ECO:0008006" key="5">
    <source>
        <dbReference type="Google" id="ProtNLM"/>
    </source>
</evidence>
<keyword evidence="1" id="KW-0812">Transmembrane</keyword>
<feature type="transmembrane region" description="Helical" evidence="1">
    <location>
        <begin position="53"/>
        <end position="71"/>
    </location>
</feature>
<sequence length="86" mass="8250">MLLKKITAAVTVAGLASAPIAAQAAPLGTIGATNTRISGPAASTSKLGDDNDGTLLILLGLALIAGGVILASQGGDGDPDQPPVSF</sequence>
<evidence type="ECO:0000313" key="3">
    <source>
        <dbReference type="EMBL" id="QNE04002.1"/>
    </source>
</evidence>
<keyword evidence="1" id="KW-0472">Membrane</keyword>
<dbReference type="AlphaFoldDB" id="A0A7G6VQI7"/>
<evidence type="ECO:0000256" key="2">
    <source>
        <dbReference type="SAM" id="SignalP"/>
    </source>
</evidence>
<keyword evidence="2" id="KW-0732">Signal</keyword>
<feature type="signal peptide" evidence="2">
    <location>
        <begin position="1"/>
        <end position="24"/>
    </location>
</feature>
<evidence type="ECO:0000256" key="1">
    <source>
        <dbReference type="SAM" id="Phobius"/>
    </source>
</evidence>
<name>A0A7G6VQI7_9SPHN</name>
<dbReference type="EMBL" id="CP060052">
    <property type="protein sequence ID" value="QNE04002.1"/>
    <property type="molecule type" value="Genomic_DNA"/>
</dbReference>
<dbReference type="Proteomes" id="UP000515297">
    <property type="component" value="Chromosome"/>
</dbReference>